<feature type="compositionally biased region" description="Basic and acidic residues" evidence="1">
    <location>
        <begin position="69"/>
        <end position="84"/>
    </location>
</feature>
<feature type="region of interest" description="Disordered" evidence="1">
    <location>
        <begin position="54"/>
        <end position="90"/>
    </location>
</feature>
<dbReference type="InterPro" id="IPR045481">
    <property type="entry name" value="fvmX3"/>
</dbReference>
<sequence>MRFQVRFEYDEATGEVSVFQVDAVPESGRAGDHDRLHDQVSAELAGLLEVNAEVVEQEEPGIPGRRRGWHTDPGETSREQRPEAQEESGG</sequence>
<keyword evidence="4" id="KW-1185">Reference proteome</keyword>
<accession>A0A1H2AIJ7</accession>
<evidence type="ECO:0000256" key="1">
    <source>
        <dbReference type="SAM" id="MobiDB-lite"/>
    </source>
</evidence>
<evidence type="ECO:0000313" key="4">
    <source>
        <dbReference type="Proteomes" id="UP000198688"/>
    </source>
</evidence>
<dbReference type="AlphaFoldDB" id="A0A1H2AIJ7"/>
<protein>
    <recommendedName>
        <fullName evidence="2">FtsH ternary system domain-containing protein</fullName>
    </recommendedName>
</protein>
<gene>
    <name evidence="3" type="ORF">SAMN04489716_3890</name>
</gene>
<reference evidence="3 4" key="1">
    <citation type="submission" date="2016-10" db="EMBL/GenBank/DDBJ databases">
        <authorList>
            <person name="de Groot N.N."/>
        </authorList>
    </citation>
    <scope>NUCLEOTIDE SEQUENCE [LARGE SCALE GENOMIC DNA]</scope>
    <source>
        <strain evidence="3 4">DSM 43941</strain>
    </source>
</reference>
<dbReference type="OrthoDB" id="4286432at2"/>
<evidence type="ECO:0000259" key="2">
    <source>
        <dbReference type="Pfam" id="PF19999"/>
    </source>
</evidence>
<dbReference type="RefSeq" id="WP_092545936.1">
    <property type="nucleotide sequence ID" value="NZ_BOMJ01000115.1"/>
</dbReference>
<name>A0A1H2AIJ7_9ACTN</name>
<feature type="domain" description="FtsH ternary system" evidence="2">
    <location>
        <begin position="1"/>
        <end position="84"/>
    </location>
</feature>
<evidence type="ECO:0000313" key="3">
    <source>
        <dbReference type="EMBL" id="SDT45825.1"/>
    </source>
</evidence>
<organism evidence="3 4">
    <name type="scientific">Actinoplanes derwentensis</name>
    <dbReference type="NCBI Taxonomy" id="113562"/>
    <lineage>
        <taxon>Bacteria</taxon>
        <taxon>Bacillati</taxon>
        <taxon>Actinomycetota</taxon>
        <taxon>Actinomycetes</taxon>
        <taxon>Micromonosporales</taxon>
        <taxon>Micromonosporaceae</taxon>
        <taxon>Actinoplanes</taxon>
    </lineage>
</organism>
<dbReference type="STRING" id="113562.SAMN04489716_3890"/>
<dbReference type="Pfam" id="PF19999">
    <property type="entry name" value="fvmX3"/>
    <property type="match status" value="1"/>
</dbReference>
<proteinExistence type="predicted"/>
<dbReference type="EMBL" id="LT629758">
    <property type="protein sequence ID" value="SDT45825.1"/>
    <property type="molecule type" value="Genomic_DNA"/>
</dbReference>
<dbReference type="Proteomes" id="UP000198688">
    <property type="component" value="Chromosome I"/>
</dbReference>